<reference evidence="1" key="1">
    <citation type="journal article" date="2022" name="Int. J. Mol. Sci.">
        <title>Draft Genome of Tanacetum Coccineum: Genomic Comparison of Closely Related Tanacetum-Family Plants.</title>
        <authorList>
            <person name="Yamashiro T."/>
            <person name="Shiraishi A."/>
            <person name="Nakayama K."/>
            <person name="Satake H."/>
        </authorList>
    </citation>
    <scope>NUCLEOTIDE SEQUENCE</scope>
</reference>
<sequence length="131" mass="15928">MKRSTNKFADFEMYDVNEQNELRELKNMEIMDEFLNKLIDPSENDMRDWDLDMIAYFKKKKELLVDKVMRVLALGWHLEEIHMTWAHLEKKWTRLRLYTKNHEELYIQRVETASPSLSDDVRIFIVMASEI</sequence>
<protein>
    <submittedName>
        <fullName evidence="1">Uncharacterized protein</fullName>
    </submittedName>
</protein>
<organism evidence="1 2">
    <name type="scientific">Tanacetum coccineum</name>
    <dbReference type="NCBI Taxonomy" id="301880"/>
    <lineage>
        <taxon>Eukaryota</taxon>
        <taxon>Viridiplantae</taxon>
        <taxon>Streptophyta</taxon>
        <taxon>Embryophyta</taxon>
        <taxon>Tracheophyta</taxon>
        <taxon>Spermatophyta</taxon>
        <taxon>Magnoliopsida</taxon>
        <taxon>eudicotyledons</taxon>
        <taxon>Gunneridae</taxon>
        <taxon>Pentapetalae</taxon>
        <taxon>asterids</taxon>
        <taxon>campanulids</taxon>
        <taxon>Asterales</taxon>
        <taxon>Asteraceae</taxon>
        <taxon>Asteroideae</taxon>
        <taxon>Anthemideae</taxon>
        <taxon>Anthemidinae</taxon>
        <taxon>Tanacetum</taxon>
    </lineage>
</organism>
<accession>A0ABQ4ZAN0</accession>
<comment type="caution">
    <text evidence="1">The sequence shown here is derived from an EMBL/GenBank/DDBJ whole genome shotgun (WGS) entry which is preliminary data.</text>
</comment>
<evidence type="ECO:0000313" key="1">
    <source>
        <dbReference type="EMBL" id="GJS87254.1"/>
    </source>
</evidence>
<evidence type="ECO:0000313" key="2">
    <source>
        <dbReference type="Proteomes" id="UP001151760"/>
    </source>
</evidence>
<proteinExistence type="predicted"/>
<reference evidence="1" key="2">
    <citation type="submission" date="2022-01" db="EMBL/GenBank/DDBJ databases">
        <authorList>
            <person name="Yamashiro T."/>
            <person name="Shiraishi A."/>
            <person name="Satake H."/>
            <person name="Nakayama K."/>
        </authorList>
    </citation>
    <scope>NUCLEOTIDE SEQUENCE</scope>
</reference>
<gene>
    <name evidence="1" type="ORF">Tco_0769890</name>
</gene>
<name>A0ABQ4ZAN0_9ASTR</name>
<dbReference type="Proteomes" id="UP001151760">
    <property type="component" value="Unassembled WGS sequence"/>
</dbReference>
<dbReference type="EMBL" id="BQNB010011183">
    <property type="protein sequence ID" value="GJS87254.1"/>
    <property type="molecule type" value="Genomic_DNA"/>
</dbReference>
<keyword evidence="2" id="KW-1185">Reference proteome</keyword>